<proteinExistence type="predicted"/>
<dbReference type="Proteomes" id="UP000479190">
    <property type="component" value="Unassembled WGS sequence"/>
</dbReference>
<protein>
    <recommendedName>
        <fullName evidence="3">Reverse transcriptase zinc-binding domain-containing protein</fullName>
    </recommendedName>
</protein>
<accession>A0A6H5INZ1</accession>
<evidence type="ECO:0008006" key="3">
    <source>
        <dbReference type="Google" id="ProtNLM"/>
    </source>
</evidence>
<evidence type="ECO:0000313" key="1">
    <source>
        <dbReference type="EMBL" id="CAB0038509.1"/>
    </source>
</evidence>
<organism evidence="1 2">
    <name type="scientific">Trichogramma brassicae</name>
    <dbReference type="NCBI Taxonomy" id="86971"/>
    <lineage>
        <taxon>Eukaryota</taxon>
        <taxon>Metazoa</taxon>
        <taxon>Ecdysozoa</taxon>
        <taxon>Arthropoda</taxon>
        <taxon>Hexapoda</taxon>
        <taxon>Insecta</taxon>
        <taxon>Pterygota</taxon>
        <taxon>Neoptera</taxon>
        <taxon>Endopterygota</taxon>
        <taxon>Hymenoptera</taxon>
        <taxon>Apocrita</taxon>
        <taxon>Proctotrupomorpha</taxon>
        <taxon>Chalcidoidea</taxon>
        <taxon>Trichogrammatidae</taxon>
        <taxon>Trichogramma</taxon>
    </lineage>
</organism>
<gene>
    <name evidence="1" type="ORF">TBRA_LOCUS10290</name>
</gene>
<dbReference type="EMBL" id="CADCXV010000910">
    <property type="protein sequence ID" value="CAB0038509.1"/>
    <property type="molecule type" value="Genomic_DNA"/>
</dbReference>
<evidence type="ECO:0000313" key="2">
    <source>
        <dbReference type="Proteomes" id="UP000479190"/>
    </source>
</evidence>
<reference evidence="1 2" key="1">
    <citation type="submission" date="2020-02" db="EMBL/GenBank/DDBJ databases">
        <authorList>
            <person name="Ferguson B K."/>
        </authorList>
    </citation>
    <scope>NUCLEOTIDE SEQUENCE [LARGE SCALE GENOMIC DNA]</scope>
</reference>
<name>A0A6H5INZ1_9HYME</name>
<sequence>MVPRHQEVLRRGDTRCEECVQLGSVGQHPRRSTPFARTRLLAENNRQLLLGKSARLHHGRRSRVLRSDSRSSTGSAQRAAGVIGALAKIMPNSGGPRSSRRKLYAHVVDSILLYGAPVWSTAALKRAFMKQAESAHRRACLRVIGGRPHVAYEATYVLAGIPPLALLADERARLYGRRREDAKDEERLATLSKWQEAWDRSKKARWTHRLIPNIRVWIERRHGELNYHLTQLLTGHGFFKHHSRRYDHNQSAQCPVCPSSIENAEHVFYHCRGFSEERERLHSLLHEVMTPENTTRLILASEPNWLAVASFAHSVVTGLRDEGMDRRG</sequence>
<keyword evidence="2" id="KW-1185">Reference proteome</keyword>
<dbReference type="OrthoDB" id="7700848at2759"/>
<dbReference type="AlphaFoldDB" id="A0A6H5INZ1"/>